<gene>
    <name evidence="2" type="ORF">DDE18_06350</name>
</gene>
<sequence>MHAAFTLAIAALVGDSPLTVGLIALLGSALGSSWTTFHGGWGAATALEALLALLLAWRGLAGSGGWESVLARAAILICVVALVGALLTVMAAQVDQPGDGF</sequence>
<dbReference type="AlphaFoldDB" id="A0A2T8FDW6"/>
<dbReference type="Proteomes" id="UP000246018">
    <property type="component" value="Unassembled WGS sequence"/>
</dbReference>
<protein>
    <submittedName>
        <fullName evidence="2">Uncharacterized protein</fullName>
    </submittedName>
</protein>
<evidence type="ECO:0000313" key="3">
    <source>
        <dbReference type="Proteomes" id="UP000246018"/>
    </source>
</evidence>
<proteinExistence type="predicted"/>
<feature type="transmembrane region" description="Helical" evidence="1">
    <location>
        <begin position="69"/>
        <end position="92"/>
    </location>
</feature>
<feature type="transmembrane region" description="Helical" evidence="1">
    <location>
        <begin position="37"/>
        <end position="57"/>
    </location>
</feature>
<organism evidence="2 3">
    <name type="scientific">Nocardioides gansuensis</name>
    <dbReference type="NCBI Taxonomy" id="2138300"/>
    <lineage>
        <taxon>Bacteria</taxon>
        <taxon>Bacillati</taxon>
        <taxon>Actinomycetota</taxon>
        <taxon>Actinomycetes</taxon>
        <taxon>Propionibacteriales</taxon>
        <taxon>Nocardioidaceae</taxon>
        <taxon>Nocardioides</taxon>
    </lineage>
</organism>
<name>A0A2T8FDW6_9ACTN</name>
<keyword evidence="1" id="KW-0472">Membrane</keyword>
<keyword evidence="1" id="KW-1133">Transmembrane helix</keyword>
<accession>A0A2T8FDW6</accession>
<comment type="caution">
    <text evidence="2">The sequence shown here is derived from an EMBL/GenBank/DDBJ whole genome shotgun (WGS) entry which is preliminary data.</text>
</comment>
<keyword evidence="1" id="KW-0812">Transmembrane</keyword>
<evidence type="ECO:0000313" key="2">
    <source>
        <dbReference type="EMBL" id="PVG83908.1"/>
    </source>
</evidence>
<dbReference type="EMBL" id="QDGZ01000002">
    <property type="protein sequence ID" value="PVG83908.1"/>
    <property type="molecule type" value="Genomic_DNA"/>
</dbReference>
<keyword evidence="3" id="KW-1185">Reference proteome</keyword>
<reference evidence="2 3" key="1">
    <citation type="submission" date="2018-04" db="EMBL/GenBank/DDBJ databases">
        <title>Genome of Nocardioides gansuensis WSJ-1.</title>
        <authorList>
            <person name="Wu S."/>
            <person name="Wang G."/>
        </authorList>
    </citation>
    <scope>NUCLEOTIDE SEQUENCE [LARGE SCALE GENOMIC DNA]</scope>
    <source>
        <strain evidence="2 3">WSJ-1</strain>
    </source>
</reference>
<evidence type="ECO:0000256" key="1">
    <source>
        <dbReference type="SAM" id="Phobius"/>
    </source>
</evidence>